<gene>
    <name evidence="1" type="ORF">NC998_20920</name>
</gene>
<keyword evidence="2" id="KW-1185">Reference proteome</keyword>
<dbReference type="Proteomes" id="UP001464891">
    <property type="component" value="Unassembled WGS sequence"/>
</dbReference>
<sequence length="145" mass="16590">MTQQLVKVVPRRNWLLEAIAPYARDAVVQTQEPREIELVLTFEKPRHVRVRTIVSNENGHVVFDGNDLKSIEPEEFKLPPSDLEIRINTALEEIQRWYDNLAPVIAMNTYTTLKFVFSRARLTGLRAELHAAAAKPKGQASGSRW</sequence>
<evidence type="ECO:0000313" key="2">
    <source>
        <dbReference type="Proteomes" id="UP001464891"/>
    </source>
</evidence>
<reference evidence="1 2" key="1">
    <citation type="submission" date="2022-04" db="EMBL/GenBank/DDBJ databases">
        <title>Positive selection, recombination, and allopatry shape intraspecific diversity of widespread and dominant cyanobacteria.</title>
        <authorList>
            <person name="Wei J."/>
            <person name="Shu W."/>
            <person name="Hu C."/>
        </authorList>
    </citation>
    <scope>NUCLEOTIDE SEQUENCE [LARGE SCALE GENOMIC DNA]</scope>
    <source>
        <strain evidence="1 2">GB2-A4</strain>
    </source>
</reference>
<evidence type="ECO:0000313" key="1">
    <source>
        <dbReference type="EMBL" id="MEP0819564.1"/>
    </source>
</evidence>
<dbReference type="EMBL" id="JAMPKM010000015">
    <property type="protein sequence ID" value="MEP0819564.1"/>
    <property type="molecule type" value="Genomic_DNA"/>
</dbReference>
<dbReference type="RefSeq" id="WP_190440543.1">
    <property type="nucleotide sequence ID" value="NZ_JAMPKM010000015.1"/>
</dbReference>
<protein>
    <submittedName>
        <fullName evidence="1">Uncharacterized protein</fullName>
    </submittedName>
</protein>
<proteinExistence type="predicted"/>
<accession>A0ABV0JCP5</accession>
<comment type="caution">
    <text evidence="1">The sequence shown here is derived from an EMBL/GenBank/DDBJ whole genome shotgun (WGS) entry which is preliminary data.</text>
</comment>
<name>A0ABV0JCP5_9CYAN</name>
<organism evidence="1 2">
    <name type="scientific">Trichocoleus desertorum GB2-A4</name>
    <dbReference type="NCBI Taxonomy" id="2933944"/>
    <lineage>
        <taxon>Bacteria</taxon>
        <taxon>Bacillati</taxon>
        <taxon>Cyanobacteriota</taxon>
        <taxon>Cyanophyceae</taxon>
        <taxon>Leptolyngbyales</taxon>
        <taxon>Trichocoleusaceae</taxon>
        <taxon>Trichocoleus</taxon>
    </lineage>
</organism>